<evidence type="ECO:0000313" key="2">
    <source>
        <dbReference type="Proteomes" id="UP000192328"/>
    </source>
</evidence>
<gene>
    <name evidence="1" type="ORF">SAMN06297397_2331</name>
</gene>
<evidence type="ECO:0000313" key="1">
    <source>
        <dbReference type="EMBL" id="SMC75723.1"/>
    </source>
</evidence>
<proteinExistence type="predicted"/>
<sequence length="1335" mass="145320">MPIRTGMTRRIISLLLALCLLLSVFPAAAEAAWKTQETPYGAKLKAGTVFYTNSELTEELGTLQKGAVVEVSEIRDRAARIVYTVKEKTEKAWVAGTDLILLSVATPTDLEDLTRKEDVILFAPIVPDEPEQLEADEIVPDVIPAEDEDNPSTGVVPTDVEEPSAIDVIPTEGSERPEEEPVALPQWRTGGSPVRGSEESPTDSESDLQQEEEESAPVVIPGSVEESPTDSDSNSQQEEDDLTPGVILNGAEGESEESPSEPLSDGESEEEPASPSVILGFETPGELSSGQFSEENGRQPRVDEVEVEESPADSDSNPQQEDVSAASAVLSAVTEDSPVIETVEESETDVSFGSIEDTIVLEVITGEEARQAAEEAEKAAAAETGNSYTITETGAMVSPDFSNKDILPAPRNQNPFGTCWIFSSIGGLEADLIKGGESKDIDLSEFFLAYYTAHNYPYPKGISDDDISLKKESTNWRNYLSYGGNRELALYYLTVLIGTTTEVDNPYGSIVKTTPQNVTDIAAQMTGAYRIDPTNRDQIKQMIKEHGAVGASVAMPDSSNKGKVYRKDGLYLYGETTTSNHSVLLVGWKDDLAVSNFDTRLQPAGPGAWLVRNSWGESDGEGGYFWVSYYDYALNDKTMHAYDAVSGDSQIDDYCYSYARVIDPQRSYSAYDKITLVQAFTVDGDEQIRAVGVDVDTENVTVSAVIRVNGRKVAETKPCTASIAGFYRLELTSPWLVSSKTKVDVEVTYQARKEGTLLRIWYQRPGSASVTDGLITTTSVIDSGGFTANGNHVDGDSLLRLYTERKASSKLVQSVTLDKKSISLQSGESIKLTATITPSDASNQTLSWSSSNNNIAWIDENGIVVGGREKGKAVITAMSSNGKYATCEVSNTAVDVPATTVKIAGKFISAGTTQYTIRTSATGIMGGDIFDLEAVMDPKYSTDSLVWTTSDTSVVSLVALNGKKHTCTFRANGNGTAVITVEAKGADNTVHATAKLNLTLDMTIPVKAVLVNPYAFVYYEGETQQLTALIYPSDATDQRVTWTSSNPSVATVSSDGMVQCVMEGKAVITATTKDGGYTATCDVTVHPRRDPVEAFLFRMYRTCLLRLPDDIGLRYWIKEIRSGRQSGAQAAFNFFFSNEMIARNLPDAEYLERAYEAILGRASDAGGKQYWMQRMKAGFSRQAIISGFTSSDEFSAICARYGINRGYYQVSEPRDQNYGITAYVSRLYTKMQGRDFDIGGLNYWCNIILKKPTKATLVQVAVDGFMHSNEFKAKGLDDTAFIKVMYRTFLDREAEPEGLLYWLNKLASGMSRENVAAGFAASNEFGAIMAQFGFN</sequence>
<protein>
    <submittedName>
        <fullName evidence="1">Uncharacterized protein</fullName>
    </submittedName>
</protein>
<name>A0AC61PNB2_9FIRM</name>
<accession>A0AC61PNB2</accession>
<organism evidence="1 2">
    <name type="scientific">Aristaeella lactis</name>
    <dbReference type="NCBI Taxonomy" id="3046383"/>
    <lineage>
        <taxon>Bacteria</taxon>
        <taxon>Bacillati</taxon>
        <taxon>Bacillota</taxon>
        <taxon>Clostridia</taxon>
        <taxon>Eubacteriales</taxon>
        <taxon>Aristaeellaceae</taxon>
        <taxon>Aristaeella</taxon>
    </lineage>
</organism>
<dbReference type="EMBL" id="FWXZ01000005">
    <property type="protein sequence ID" value="SMC75723.1"/>
    <property type="molecule type" value="Genomic_DNA"/>
</dbReference>
<keyword evidence="2" id="KW-1185">Reference proteome</keyword>
<reference evidence="1" key="1">
    <citation type="submission" date="2017-04" db="EMBL/GenBank/DDBJ databases">
        <authorList>
            <person name="Varghese N."/>
            <person name="Submissions S."/>
        </authorList>
    </citation>
    <scope>NUCLEOTIDE SEQUENCE</scope>
    <source>
        <strain evidence="1">WTE2008</strain>
    </source>
</reference>
<dbReference type="Proteomes" id="UP000192328">
    <property type="component" value="Unassembled WGS sequence"/>
</dbReference>
<comment type="caution">
    <text evidence="1">The sequence shown here is derived from an EMBL/GenBank/DDBJ whole genome shotgun (WGS) entry which is preliminary data.</text>
</comment>